<reference evidence="8" key="1">
    <citation type="submission" date="2018-08" db="EMBL/GenBank/DDBJ databases">
        <title>Comparative genomics of wild bee and flower associated Lactobacillus reveals potential adaptation to the bee host.</title>
        <authorList>
            <person name="Vuong H.Q."/>
            <person name="Mcfrederick Q.S."/>
        </authorList>
    </citation>
    <scope>NUCLEOTIDE SEQUENCE</scope>
    <source>
        <strain evidence="8">HV_63</strain>
    </source>
</reference>
<keyword evidence="4 8" id="KW-0378">Hydrolase</keyword>
<dbReference type="Gene3D" id="3.40.50.1580">
    <property type="entry name" value="Nucleoside phosphorylase domain"/>
    <property type="match status" value="1"/>
</dbReference>
<dbReference type="NCBIfam" id="NF004079">
    <property type="entry name" value="PRK05584.1"/>
    <property type="match status" value="1"/>
</dbReference>
<name>A0A9Q8IND8_9LACO</name>
<dbReference type="AlphaFoldDB" id="A0A9Q8IND8"/>
<dbReference type="Pfam" id="PF01048">
    <property type="entry name" value="PNP_UDP_1"/>
    <property type="match status" value="1"/>
</dbReference>
<dbReference type="FunFam" id="3.40.50.1580:FF:000001">
    <property type="entry name" value="MTA/SAH nucleosidase family protein"/>
    <property type="match status" value="1"/>
</dbReference>
<dbReference type="PANTHER" id="PTHR46832:SF1">
    <property type="entry name" value="5'-METHYLTHIOADENOSINE_S-ADENOSYLHOMOCYSTEINE NUCLEOSIDASE"/>
    <property type="match status" value="1"/>
</dbReference>
<gene>
    <name evidence="8" type="ORF">DY130_03215</name>
</gene>
<feature type="domain" description="Nucleoside phosphorylase" evidence="7">
    <location>
        <begin position="2"/>
        <end position="225"/>
    </location>
</feature>
<comment type="catalytic activity">
    <reaction evidence="6">
        <text>5'-deoxyadenosine + H2O = 5-deoxy-D-ribose + adenine</text>
        <dbReference type="Rhea" id="RHEA:29859"/>
        <dbReference type="ChEBI" id="CHEBI:15377"/>
        <dbReference type="ChEBI" id="CHEBI:16708"/>
        <dbReference type="ChEBI" id="CHEBI:17319"/>
        <dbReference type="ChEBI" id="CHEBI:149540"/>
        <dbReference type="EC" id="3.2.2.9"/>
    </reaction>
    <physiologicalReaction direction="left-to-right" evidence="6">
        <dbReference type="Rhea" id="RHEA:29860"/>
    </physiologicalReaction>
</comment>
<evidence type="ECO:0000256" key="3">
    <source>
        <dbReference type="ARBA" id="ARBA00022605"/>
    </source>
</evidence>
<dbReference type="NCBIfam" id="TIGR01704">
    <property type="entry name" value="MTA_SAH-Nsdase"/>
    <property type="match status" value="1"/>
</dbReference>
<dbReference type="GO" id="GO:0008782">
    <property type="term" value="F:adenosylhomocysteine nucleosidase activity"/>
    <property type="evidence" value="ECO:0007669"/>
    <property type="project" value="UniProtKB-EC"/>
</dbReference>
<evidence type="ECO:0000256" key="2">
    <source>
        <dbReference type="ARBA" id="ARBA00011974"/>
    </source>
</evidence>
<keyword evidence="5" id="KW-0486">Methionine biosynthesis</keyword>
<dbReference type="GeneID" id="58108191"/>
<evidence type="ECO:0000256" key="1">
    <source>
        <dbReference type="ARBA" id="ARBA00004945"/>
    </source>
</evidence>
<keyword evidence="8" id="KW-0326">Glycosidase</keyword>
<evidence type="ECO:0000256" key="4">
    <source>
        <dbReference type="ARBA" id="ARBA00022801"/>
    </source>
</evidence>
<sequence>MKFGILCAMDEEIKTLITQLDNDKQTDIHGVVFHEGNILGQEVVLVKSGIGKVEAGSTTAMLITNFNVDIVINSGSAGGIGSGLSVGDVVISSETAYHDVDARPAGYVYGQLPGQPARFKASELWGKQIAEASKDVGMNVKSGLIVTGDQFVASKADTDNILKEFPDALSCEMEGAAVGQIANQFDIPYVVVRAMSDVGDEDADNSFDEFILEAGKRSAKMLLDLFNNQK</sequence>
<dbReference type="RefSeq" id="WP_140924189.1">
    <property type="nucleotide sequence ID" value="NZ_QUBF01000002.1"/>
</dbReference>
<evidence type="ECO:0000256" key="6">
    <source>
        <dbReference type="ARBA" id="ARBA00050313"/>
    </source>
</evidence>
<dbReference type="InterPro" id="IPR000845">
    <property type="entry name" value="Nucleoside_phosphorylase_d"/>
</dbReference>
<accession>A0A9Q8IND8</accession>
<dbReference type="GO" id="GO:0009164">
    <property type="term" value="P:nucleoside catabolic process"/>
    <property type="evidence" value="ECO:0007669"/>
    <property type="project" value="InterPro"/>
</dbReference>
<evidence type="ECO:0000313" key="9">
    <source>
        <dbReference type="Proteomes" id="UP000784700"/>
    </source>
</evidence>
<dbReference type="CDD" id="cd09008">
    <property type="entry name" value="MTAN"/>
    <property type="match status" value="1"/>
</dbReference>
<dbReference type="Proteomes" id="UP000784700">
    <property type="component" value="Unassembled WGS sequence"/>
</dbReference>
<protein>
    <recommendedName>
        <fullName evidence="2">adenosylhomocysteine nucleosidase</fullName>
        <ecNumber evidence="2">3.2.2.9</ecNumber>
    </recommendedName>
</protein>
<comment type="pathway">
    <text evidence="1">Amino-acid biosynthesis; L-methionine biosynthesis via salvage pathway; S-methyl-5-thio-alpha-D-ribose 1-phosphate from S-methyl-5'-thioadenosine (hydrolase route): step 1/2.</text>
</comment>
<dbReference type="InterPro" id="IPR035994">
    <property type="entry name" value="Nucleoside_phosphorylase_sf"/>
</dbReference>
<dbReference type="InterPro" id="IPR010049">
    <property type="entry name" value="MTA_SAH_Nsdase"/>
</dbReference>
<evidence type="ECO:0000256" key="5">
    <source>
        <dbReference type="ARBA" id="ARBA00023167"/>
    </source>
</evidence>
<dbReference type="SUPFAM" id="SSF53167">
    <property type="entry name" value="Purine and uridine phosphorylases"/>
    <property type="match status" value="1"/>
</dbReference>
<evidence type="ECO:0000259" key="7">
    <source>
        <dbReference type="Pfam" id="PF01048"/>
    </source>
</evidence>
<keyword evidence="3" id="KW-0028">Amino-acid biosynthesis</keyword>
<dbReference type="PANTHER" id="PTHR46832">
    <property type="entry name" value="5'-METHYLTHIOADENOSINE/S-ADENOSYLHOMOCYSTEINE NUCLEOSIDASE"/>
    <property type="match status" value="1"/>
</dbReference>
<dbReference type="GO" id="GO:0005829">
    <property type="term" value="C:cytosol"/>
    <property type="evidence" value="ECO:0007669"/>
    <property type="project" value="TreeGrafter"/>
</dbReference>
<dbReference type="EC" id="3.2.2.9" evidence="2"/>
<dbReference type="GO" id="GO:0019509">
    <property type="term" value="P:L-methionine salvage from methylthioadenosine"/>
    <property type="evidence" value="ECO:0007669"/>
    <property type="project" value="InterPro"/>
</dbReference>
<dbReference type="EMBL" id="QUBG01000002">
    <property type="protein sequence ID" value="TPR45218.1"/>
    <property type="molecule type" value="Genomic_DNA"/>
</dbReference>
<proteinExistence type="predicted"/>
<comment type="caution">
    <text evidence="8">The sequence shown here is derived from an EMBL/GenBank/DDBJ whole genome shotgun (WGS) entry which is preliminary data.</text>
</comment>
<evidence type="ECO:0000313" key="8">
    <source>
        <dbReference type="EMBL" id="TPR45218.1"/>
    </source>
</evidence>
<dbReference type="GO" id="GO:0008930">
    <property type="term" value="F:methylthioadenosine nucleosidase activity"/>
    <property type="evidence" value="ECO:0007669"/>
    <property type="project" value="InterPro"/>
</dbReference>
<dbReference type="GO" id="GO:0019284">
    <property type="term" value="P:L-methionine salvage from S-adenosylmethionine"/>
    <property type="evidence" value="ECO:0007669"/>
    <property type="project" value="TreeGrafter"/>
</dbReference>
<organism evidence="8 9">
    <name type="scientific">Apilactobacillus micheneri</name>
    <dbReference type="NCBI Taxonomy" id="1899430"/>
    <lineage>
        <taxon>Bacteria</taxon>
        <taxon>Bacillati</taxon>
        <taxon>Bacillota</taxon>
        <taxon>Bacilli</taxon>
        <taxon>Lactobacillales</taxon>
        <taxon>Lactobacillaceae</taxon>
        <taxon>Apilactobacillus</taxon>
    </lineage>
</organism>